<dbReference type="SUPFAM" id="SSF52833">
    <property type="entry name" value="Thioredoxin-like"/>
    <property type="match status" value="1"/>
</dbReference>
<gene>
    <name evidence="1" type="ORF">MNBD_ACTINO02-3171</name>
</gene>
<protein>
    <submittedName>
        <fullName evidence="1">Uncharacterized protein</fullName>
    </submittedName>
</protein>
<accession>A0A3B0TRV3</accession>
<dbReference type="InterPro" id="IPR008554">
    <property type="entry name" value="Glutaredoxin-like"/>
</dbReference>
<proteinExistence type="predicted"/>
<sequence length="88" mass="9399">MTPRPHITFVTRQRCSICDDLHDRTSAHAARLGIDVVTVDVDSDAALVERYGNSVPVILREDGTVLAAGRVSTPSLLVALVSAKRSSA</sequence>
<dbReference type="AlphaFoldDB" id="A0A3B0TRV3"/>
<dbReference type="EMBL" id="UOEK01000646">
    <property type="protein sequence ID" value="VAW09756.1"/>
    <property type="molecule type" value="Genomic_DNA"/>
</dbReference>
<dbReference type="Pfam" id="PF05768">
    <property type="entry name" value="Glrx-like"/>
    <property type="match status" value="1"/>
</dbReference>
<reference evidence="1" key="1">
    <citation type="submission" date="2018-06" db="EMBL/GenBank/DDBJ databases">
        <authorList>
            <person name="Zhirakovskaya E."/>
        </authorList>
    </citation>
    <scope>NUCLEOTIDE SEQUENCE</scope>
</reference>
<dbReference type="Gene3D" id="3.40.30.10">
    <property type="entry name" value="Glutaredoxin"/>
    <property type="match status" value="1"/>
</dbReference>
<name>A0A3B0TRV3_9ZZZZ</name>
<organism evidence="1">
    <name type="scientific">hydrothermal vent metagenome</name>
    <dbReference type="NCBI Taxonomy" id="652676"/>
    <lineage>
        <taxon>unclassified sequences</taxon>
        <taxon>metagenomes</taxon>
        <taxon>ecological metagenomes</taxon>
    </lineage>
</organism>
<evidence type="ECO:0000313" key="1">
    <source>
        <dbReference type="EMBL" id="VAW09756.1"/>
    </source>
</evidence>
<dbReference type="InterPro" id="IPR036249">
    <property type="entry name" value="Thioredoxin-like_sf"/>
</dbReference>